<dbReference type="Proteomes" id="UP000306631">
    <property type="component" value="Unassembled WGS sequence"/>
</dbReference>
<protein>
    <recommendedName>
        <fullName evidence="4">TonB-dependent receptor</fullName>
    </recommendedName>
</protein>
<dbReference type="InterPro" id="IPR037066">
    <property type="entry name" value="Plug_dom_sf"/>
</dbReference>
<proteinExistence type="predicted"/>
<dbReference type="PANTHER" id="PTHR47234:SF3">
    <property type="entry name" value="SECRETIN_TONB SHORT N-TERMINAL DOMAIN-CONTAINING PROTEIN"/>
    <property type="match status" value="1"/>
</dbReference>
<organism evidence="2 3">
    <name type="scientific">Stenotrophomonas maltophilia</name>
    <name type="common">Pseudomonas maltophilia</name>
    <name type="synonym">Xanthomonas maltophilia</name>
    <dbReference type="NCBI Taxonomy" id="40324"/>
    <lineage>
        <taxon>Bacteria</taxon>
        <taxon>Pseudomonadati</taxon>
        <taxon>Pseudomonadota</taxon>
        <taxon>Gammaproteobacteria</taxon>
        <taxon>Lysobacterales</taxon>
        <taxon>Lysobacteraceae</taxon>
        <taxon>Stenotrophomonas</taxon>
        <taxon>Stenotrophomonas maltophilia group</taxon>
    </lineage>
</organism>
<accession>A0A4S2D685</accession>
<feature type="non-terminal residue" evidence="2">
    <location>
        <position position="88"/>
    </location>
</feature>
<dbReference type="RefSeq" id="WP_136003202.1">
    <property type="nucleotide sequence ID" value="NZ_SRYW01000002.1"/>
</dbReference>
<reference evidence="2 3" key="1">
    <citation type="submission" date="2019-04" db="EMBL/GenBank/DDBJ databases">
        <title>Microbes associate with the intestines of laboratory mice.</title>
        <authorList>
            <person name="Navarre W."/>
            <person name="Wong E."/>
            <person name="Huang K."/>
            <person name="Tropini C."/>
            <person name="Ng K."/>
            <person name="Yu B."/>
        </authorList>
    </citation>
    <scope>NUCLEOTIDE SEQUENCE [LARGE SCALE GENOMIC DNA]</scope>
    <source>
        <strain evidence="2 3">NM62_B4-13</strain>
    </source>
</reference>
<evidence type="ECO:0000256" key="1">
    <source>
        <dbReference type="SAM" id="SignalP"/>
    </source>
</evidence>
<evidence type="ECO:0000313" key="3">
    <source>
        <dbReference type="Proteomes" id="UP000306631"/>
    </source>
</evidence>
<evidence type="ECO:0000313" key="2">
    <source>
        <dbReference type="EMBL" id="TGY36351.1"/>
    </source>
</evidence>
<dbReference type="PANTHER" id="PTHR47234">
    <property type="match status" value="1"/>
</dbReference>
<feature type="signal peptide" evidence="1">
    <location>
        <begin position="1"/>
        <end position="31"/>
    </location>
</feature>
<comment type="caution">
    <text evidence="2">The sequence shown here is derived from an EMBL/GenBank/DDBJ whole genome shotgun (WGS) entry which is preliminary data.</text>
</comment>
<feature type="chain" id="PRO_5020479800" description="TonB-dependent receptor" evidence="1">
    <location>
        <begin position="32"/>
        <end position="88"/>
    </location>
</feature>
<gene>
    <name evidence="2" type="ORF">E5352_02295</name>
</gene>
<dbReference type="EMBL" id="SRYW01000002">
    <property type="protein sequence ID" value="TGY36351.1"/>
    <property type="molecule type" value="Genomic_DNA"/>
</dbReference>
<name>A0A4S2D685_STEMA</name>
<keyword evidence="1" id="KW-0732">Signal</keyword>
<sequence length="88" mass="9194">MNYPRNTARRNTLAAALFSALIATAAAPALAQDQATTLDKVTVTGSLIPQTDIETQTPVMSITAQDIQTRGFTSVAEVLQQSSLTTGG</sequence>
<evidence type="ECO:0008006" key="4">
    <source>
        <dbReference type="Google" id="ProtNLM"/>
    </source>
</evidence>
<dbReference type="AlphaFoldDB" id="A0A4S2D685"/>
<dbReference type="Gene3D" id="2.170.130.10">
    <property type="entry name" value="TonB-dependent receptor, plug domain"/>
    <property type="match status" value="1"/>
</dbReference>
<dbReference type="SUPFAM" id="SSF56935">
    <property type="entry name" value="Porins"/>
    <property type="match status" value="1"/>
</dbReference>